<evidence type="ECO:0000313" key="5">
    <source>
        <dbReference type="EMBL" id="MBA8921574.1"/>
    </source>
</evidence>
<dbReference type="RefSeq" id="WP_182495474.1">
    <property type="nucleotide sequence ID" value="NZ_BAAAKT010000004.1"/>
</dbReference>
<dbReference type="GO" id="GO:0000155">
    <property type="term" value="F:phosphorelay sensor kinase activity"/>
    <property type="evidence" value="ECO:0007669"/>
    <property type="project" value="InterPro"/>
</dbReference>
<evidence type="ECO:0000259" key="4">
    <source>
        <dbReference type="SMART" id="SM00065"/>
    </source>
</evidence>
<gene>
    <name evidence="5" type="ORF">HNR24_001507</name>
</gene>
<dbReference type="GO" id="GO:0046983">
    <property type="term" value="F:protein dimerization activity"/>
    <property type="evidence" value="ECO:0007669"/>
    <property type="project" value="InterPro"/>
</dbReference>
<feature type="domain" description="GAF" evidence="4">
    <location>
        <begin position="197"/>
        <end position="340"/>
    </location>
</feature>
<protein>
    <submittedName>
        <fullName evidence="5">Signal transduction histidine kinase</fullName>
    </submittedName>
</protein>
<dbReference type="SUPFAM" id="SSF55781">
    <property type="entry name" value="GAF domain-like"/>
    <property type="match status" value="2"/>
</dbReference>
<evidence type="ECO:0000256" key="1">
    <source>
        <dbReference type="ARBA" id="ARBA00022679"/>
    </source>
</evidence>
<dbReference type="EMBL" id="JACJIH010000001">
    <property type="protein sequence ID" value="MBA8921574.1"/>
    <property type="molecule type" value="Genomic_DNA"/>
</dbReference>
<name>A0A839FWY8_9MICC</name>
<dbReference type="AlphaFoldDB" id="A0A839FWY8"/>
<accession>A0A839FWY8</accession>
<dbReference type="Pfam" id="PF02518">
    <property type="entry name" value="HATPase_c"/>
    <property type="match status" value="1"/>
</dbReference>
<dbReference type="InterPro" id="IPR029016">
    <property type="entry name" value="GAF-like_dom_sf"/>
</dbReference>
<dbReference type="Pfam" id="PF01590">
    <property type="entry name" value="GAF"/>
    <property type="match status" value="1"/>
</dbReference>
<feature type="domain" description="GAF" evidence="4">
    <location>
        <begin position="31"/>
        <end position="177"/>
    </location>
</feature>
<dbReference type="Pfam" id="PF13185">
    <property type="entry name" value="GAF_2"/>
    <property type="match status" value="1"/>
</dbReference>
<dbReference type="PANTHER" id="PTHR24421">
    <property type="entry name" value="NITRATE/NITRITE SENSOR PROTEIN NARX-RELATED"/>
    <property type="match status" value="1"/>
</dbReference>
<sequence length="545" mass="57985">MGAARRRHFLEDHRGLLGLLQASQLVTGDLDLEQVLHHLAESARTLVDAEFAALGVVDDDGALKRFIHVGMSPELVRRMGPPPRGRGLLGAVLTGEETIRITDLTEDPRSVGAPLNHPSMRAFLGVPIKIRGSTYGALYLTNPSETAFTANDEALVEALAATAATAINNASLYEQSRQAQELSEVLSNLAASLLEAEHDEVFSLLTQSVASLTGAQLVSVVISEAVGGELHVDTAHGQGAAQVEGTSIPWMDCVISRAMEGEPGMTPEGEHEPVPFADEIPSASMIAVPLVVAGDRVAALCAARSALESPFTPGDLELLSEFAAQAGLAVALAWARADRQRLEVVEERARIARDLHDNVIQRLFGTGLGLEALASTYPHLATSIDTHVAEIDAAIADIRTAIFTLQTRPPEQNIRHRLLEVVSELSPRLSIIPRLTFTGPVDLILKGALADDAVAVLRESLSNVARHARAETVSVEITASEAQITITVDDDGVGLPSRSTRRSGTKNLSARAQAWGGDFTLSPRSTGGTRALWQAPVNSRCTHDA</sequence>
<dbReference type="Pfam" id="PF07730">
    <property type="entry name" value="HisKA_3"/>
    <property type="match status" value="1"/>
</dbReference>
<dbReference type="SMART" id="SM00065">
    <property type="entry name" value="GAF"/>
    <property type="match status" value="2"/>
</dbReference>
<dbReference type="Gene3D" id="3.30.450.40">
    <property type="match status" value="2"/>
</dbReference>
<reference evidence="5 6" key="1">
    <citation type="submission" date="2020-08" db="EMBL/GenBank/DDBJ databases">
        <title>Sequencing the genomes of 1000 actinobacteria strains.</title>
        <authorList>
            <person name="Klenk H.-P."/>
        </authorList>
    </citation>
    <scope>NUCLEOTIDE SEQUENCE [LARGE SCALE GENOMIC DNA]</scope>
    <source>
        <strain evidence="5 6">DSM 19081</strain>
    </source>
</reference>
<dbReference type="InterPro" id="IPR036890">
    <property type="entry name" value="HATPase_C_sf"/>
</dbReference>
<dbReference type="Gene3D" id="1.20.5.1930">
    <property type="match status" value="1"/>
</dbReference>
<dbReference type="InterPro" id="IPR011712">
    <property type="entry name" value="Sig_transdc_His_kin_sub3_dim/P"/>
</dbReference>
<keyword evidence="2 5" id="KW-0418">Kinase</keyword>
<keyword evidence="3" id="KW-0902">Two-component regulatory system</keyword>
<dbReference type="Gene3D" id="3.30.565.10">
    <property type="entry name" value="Histidine kinase-like ATPase, C-terminal domain"/>
    <property type="match status" value="1"/>
</dbReference>
<dbReference type="GO" id="GO:0016020">
    <property type="term" value="C:membrane"/>
    <property type="evidence" value="ECO:0007669"/>
    <property type="project" value="InterPro"/>
</dbReference>
<proteinExistence type="predicted"/>
<evidence type="ECO:0000256" key="3">
    <source>
        <dbReference type="ARBA" id="ARBA00023012"/>
    </source>
</evidence>
<evidence type="ECO:0000313" key="6">
    <source>
        <dbReference type="Proteomes" id="UP000546252"/>
    </source>
</evidence>
<dbReference type="InterPro" id="IPR003594">
    <property type="entry name" value="HATPase_dom"/>
</dbReference>
<evidence type="ECO:0000256" key="2">
    <source>
        <dbReference type="ARBA" id="ARBA00022777"/>
    </source>
</evidence>
<dbReference type="PANTHER" id="PTHR24421:SF56">
    <property type="entry name" value="OXYGEN SENSOR HISTIDINE KINASE RESPONSE REGULATOR DOST"/>
    <property type="match status" value="1"/>
</dbReference>
<organism evidence="5 6">
    <name type="scientific">Nesterenkonia jeotgali</name>
    <dbReference type="NCBI Taxonomy" id="317018"/>
    <lineage>
        <taxon>Bacteria</taxon>
        <taxon>Bacillati</taxon>
        <taxon>Actinomycetota</taxon>
        <taxon>Actinomycetes</taxon>
        <taxon>Micrococcales</taxon>
        <taxon>Micrococcaceae</taxon>
        <taxon>Nesterenkonia</taxon>
    </lineage>
</organism>
<dbReference type="SUPFAM" id="SSF55874">
    <property type="entry name" value="ATPase domain of HSP90 chaperone/DNA topoisomerase II/histidine kinase"/>
    <property type="match status" value="1"/>
</dbReference>
<dbReference type="Proteomes" id="UP000546252">
    <property type="component" value="Unassembled WGS sequence"/>
</dbReference>
<dbReference type="InterPro" id="IPR050482">
    <property type="entry name" value="Sensor_HK_TwoCompSys"/>
</dbReference>
<comment type="caution">
    <text evidence="5">The sequence shown here is derived from an EMBL/GenBank/DDBJ whole genome shotgun (WGS) entry which is preliminary data.</text>
</comment>
<keyword evidence="1" id="KW-0808">Transferase</keyword>
<dbReference type="CDD" id="cd16917">
    <property type="entry name" value="HATPase_UhpB-NarQ-NarX-like"/>
    <property type="match status" value="1"/>
</dbReference>
<dbReference type="InterPro" id="IPR003018">
    <property type="entry name" value="GAF"/>
</dbReference>